<reference evidence="4 5" key="2">
    <citation type="submission" date="2022-06" db="EMBL/GenBank/DDBJ databases">
        <title>Genomic Encyclopedia of Type Strains, Phase I: the one thousand microbial genomes (KMG-I) project.</title>
        <authorList>
            <person name="Kyrpides N."/>
        </authorList>
    </citation>
    <scope>NUCLEOTIDE SEQUENCE [LARGE SCALE GENOMIC DNA]</scope>
    <source>
        <strain evidence="4 5">DSM 43889</strain>
    </source>
</reference>
<dbReference type="SUPFAM" id="SSF56235">
    <property type="entry name" value="N-terminal nucleophile aminohydrolases (Ntn hydrolases)"/>
    <property type="match status" value="1"/>
</dbReference>
<evidence type="ECO:0000256" key="2">
    <source>
        <dbReference type="HAMAP-Rule" id="MF_02036"/>
    </source>
</evidence>
<feature type="domain" description="Glutamine amidotransferase type-2" evidence="3">
    <location>
        <begin position="2"/>
        <end position="255"/>
    </location>
</feature>
<dbReference type="Gene3D" id="3.60.20.10">
    <property type="entry name" value="Glutamine Phosphoribosylpyrophosphate, subunit 1, domain 1"/>
    <property type="match status" value="1"/>
</dbReference>
<dbReference type="InterPro" id="IPR026869">
    <property type="entry name" value="EgtC-like"/>
</dbReference>
<dbReference type="InterPro" id="IPR029055">
    <property type="entry name" value="Ntn_hydrolases_N"/>
</dbReference>
<keyword evidence="5" id="KW-1185">Reference proteome</keyword>
<dbReference type="EC" id="3.5.1.118" evidence="2"/>
<dbReference type="InterPro" id="IPR052373">
    <property type="entry name" value="Gamma-glu_amide_hydrolase"/>
</dbReference>
<name>A0ABT1JBS0_ACTCY</name>
<accession>A0ABT1JBS0</accession>
<evidence type="ECO:0000259" key="3">
    <source>
        <dbReference type="PROSITE" id="PS51278"/>
    </source>
</evidence>
<dbReference type="Pfam" id="PF13230">
    <property type="entry name" value="GATase_4"/>
    <property type="match status" value="1"/>
</dbReference>
<comment type="pathway">
    <text evidence="2">Amino-acid biosynthesis; ergothioneine biosynthesis.</text>
</comment>
<keyword evidence="2" id="KW-0378">Hydrolase</keyword>
<sequence>MCRHLAYLGPAIPLHDVVVAAKHSLYRQSWAPRDMRGGGTVNADGFGVGWYPSVPGPPVRYRRAGAIWADPGFAELAGGLSAGAVLAAIRSATTGMAPGEAACAPFRIDRWLFSLNGRIAGWPDSVNALAATLPPATLAALPAATDTALLCALLARRLHAGERPPEAVADLVTTVLDLAPESRLNLLLIDGTSVVATTWTHSLWVRHDLGHQLTIASEPTCEEPTWQQVPDGSLIQGNLHHLRVEPLAPAGAVIS</sequence>
<comment type="function">
    <text evidence="2">Catalyzes the hydrolysis of the gamma-glutamyl amide bond of hercynyl-gamma-L-glutamyl-L-cysteine sulfoxide to produce hercynylcysteine sulfoxide, a step in the biosynthesis pathway of ergothioneine.</text>
</comment>
<dbReference type="HAMAP" id="MF_02036">
    <property type="entry name" value="EgtC"/>
    <property type="match status" value="1"/>
</dbReference>
<evidence type="ECO:0000256" key="1">
    <source>
        <dbReference type="ARBA" id="ARBA00022962"/>
    </source>
</evidence>
<comment type="caution">
    <text evidence="4">The sequence shown here is derived from an EMBL/GenBank/DDBJ whole genome shotgun (WGS) entry which is preliminary data.</text>
</comment>
<dbReference type="InterPro" id="IPR032889">
    <property type="entry name" value="EgtC_Actinobacteria"/>
</dbReference>
<organism evidence="4 5">
    <name type="scientific">Actinoalloteichus caeruleus DSM 43889</name>
    <dbReference type="NCBI Taxonomy" id="1120930"/>
    <lineage>
        <taxon>Bacteria</taxon>
        <taxon>Bacillati</taxon>
        <taxon>Actinomycetota</taxon>
        <taxon>Actinomycetes</taxon>
        <taxon>Pseudonocardiales</taxon>
        <taxon>Pseudonocardiaceae</taxon>
        <taxon>Actinoalloteichus</taxon>
        <taxon>Actinoalloteichus cyanogriseus</taxon>
    </lineage>
</organism>
<dbReference type="PANTHER" id="PTHR43187">
    <property type="entry name" value="GLUTAMINE AMIDOTRANSFERASE DUG3-RELATED"/>
    <property type="match status" value="1"/>
</dbReference>
<proteinExistence type="inferred from homology"/>
<dbReference type="PANTHER" id="PTHR43187:SF2">
    <property type="entry name" value="GAMMA-GLUTAMYL-HERCYNYLCYSTEINE SULFOXIDE HYDROLASE"/>
    <property type="match status" value="1"/>
</dbReference>
<dbReference type="CDD" id="cd01908">
    <property type="entry name" value="YafJ"/>
    <property type="match status" value="1"/>
</dbReference>
<protein>
    <recommendedName>
        <fullName evidence="2">Gamma-glutamyl-hercynylcysteine sulfoxide hydrolase</fullName>
        <ecNumber evidence="2">3.5.1.118</ecNumber>
    </recommendedName>
    <alternativeName>
        <fullName evidence="2">Gamma-glutamyl hercynylcysteine S-oxide hydrolase</fullName>
    </alternativeName>
</protein>
<evidence type="ECO:0000313" key="5">
    <source>
        <dbReference type="Proteomes" id="UP000791080"/>
    </source>
</evidence>
<dbReference type="NCBIfam" id="TIGR03442">
    <property type="entry name" value="ergothioneine biosynthesis protein EgtC"/>
    <property type="match status" value="1"/>
</dbReference>
<reference evidence="4 5" key="1">
    <citation type="submission" date="2013-07" db="EMBL/GenBank/DDBJ databases">
        <authorList>
            <consortium name="DOE Joint Genome Institute"/>
            <person name="Reeve W."/>
            <person name="Huntemann M."/>
            <person name="Han J."/>
            <person name="Chen A."/>
            <person name="Kyrpides N."/>
            <person name="Mavromatis K."/>
            <person name="Markowitz V."/>
            <person name="Palaniappan K."/>
            <person name="Ivanova N."/>
            <person name="Schaumberg A."/>
            <person name="Pati A."/>
            <person name="Liolios K."/>
            <person name="Nordberg H.P."/>
            <person name="Cantor M.N."/>
            <person name="Hua S.X."/>
            <person name="Woyke T."/>
        </authorList>
    </citation>
    <scope>NUCLEOTIDE SEQUENCE [LARGE SCALE GENOMIC DNA]</scope>
    <source>
        <strain evidence="4 5">DSM 43889</strain>
    </source>
</reference>
<dbReference type="InterPro" id="IPR017932">
    <property type="entry name" value="GATase_2_dom"/>
</dbReference>
<dbReference type="RefSeq" id="WP_026418762.1">
    <property type="nucleotide sequence ID" value="NZ_AUBJ02000001.1"/>
</dbReference>
<dbReference type="Proteomes" id="UP000791080">
    <property type="component" value="Unassembled WGS sequence"/>
</dbReference>
<gene>
    <name evidence="2" type="primary">egtC</name>
    <name evidence="4" type="ORF">G443_000215</name>
</gene>
<comment type="catalytic activity">
    <reaction evidence="2">
        <text>gamma-L-glutamyl-hercynylcysteine S-oxide + H2O = S-(hercyn-2-yl)-L-cysteine S-oxide + L-glutamate</text>
        <dbReference type="Rhea" id="RHEA:42684"/>
        <dbReference type="ChEBI" id="CHEBI:15377"/>
        <dbReference type="ChEBI" id="CHEBI:29985"/>
        <dbReference type="ChEBI" id="CHEBI:82703"/>
        <dbReference type="ChEBI" id="CHEBI:82706"/>
        <dbReference type="EC" id="3.5.1.118"/>
    </reaction>
</comment>
<dbReference type="PROSITE" id="PS51278">
    <property type="entry name" value="GATASE_TYPE_2"/>
    <property type="match status" value="1"/>
</dbReference>
<dbReference type="EMBL" id="AUBJ02000001">
    <property type="protein sequence ID" value="MCP2329945.1"/>
    <property type="molecule type" value="Genomic_DNA"/>
</dbReference>
<keyword evidence="1 2" id="KW-0315">Glutamine amidotransferase</keyword>
<evidence type="ECO:0000313" key="4">
    <source>
        <dbReference type="EMBL" id="MCP2329945.1"/>
    </source>
</evidence>
<dbReference type="InterPro" id="IPR017808">
    <property type="entry name" value="EgtC"/>
</dbReference>